<evidence type="ECO:0000256" key="5">
    <source>
        <dbReference type="ARBA" id="ARBA00022475"/>
    </source>
</evidence>
<feature type="domain" description="FtsX extracellular" evidence="15">
    <location>
        <begin position="62"/>
        <end position="152"/>
    </location>
</feature>
<dbReference type="KEGG" id="maer:DAI18_05100"/>
<dbReference type="InterPro" id="IPR003838">
    <property type="entry name" value="ABC3_permease_C"/>
</dbReference>
<dbReference type="InterPro" id="IPR047590">
    <property type="entry name" value="FtsX_proteobact-type"/>
</dbReference>
<keyword evidence="5 12" id="KW-1003">Cell membrane</keyword>
<keyword evidence="7 12" id="KW-0132">Cell division</keyword>
<evidence type="ECO:0000256" key="1">
    <source>
        <dbReference type="ARBA" id="ARBA00004429"/>
    </source>
</evidence>
<dbReference type="Proteomes" id="UP000244173">
    <property type="component" value="Chromosome"/>
</dbReference>
<evidence type="ECO:0000256" key="4">
    <source>
        <dbReference type="ARBA" id="ARBA00021907"/>
    </source>
</evidence>
<comment type="similarity">
    <text evidence="2 12">Belongs to the ABC-4 integral membrane protein family. FtsX subfamily.</text>
</comment>
<keyword evidence="11 12" id="KW-0131">Cell cycle</keyword>
<comment type="subunit">
    <text evidence="3">Forms a membrane-associated complex with FtsE.</text>
</comment>
<comment type="subcellular location">
    <subcellularLocation>
        <location evidence="1">Cell inner membrane</location>
        <topology evidence="1">Multi-pass membrane protein</topology>
    </subcellularLocation>
</comment>
<evidence type="ECO:0000256" key="10">
    <source>
        <dbReference type="ARBA" id="ARBA00023136"/>
    </source>
</evidence>
<dbReference type="AlphaFoldDB" id="A0A2S0P830"/>
<keyword evidence="17" id="KW-1185">Reference proteome</keyword>
<accession>A0A2S0P830</accession>
<evidence type="ECO:0000256" key="12">
    <source>
        <dbReference type="PIRNR" id="PIRNR003097"/>
    </source>
</evidence>
<comment type="function">
    <text evidence="12">Part of the ABC transporter FtsEX involved in cellular division.</text>
</comment>
<feature type="transmembrane region" description="Helical" evidence="13">
    <location>
        <begin position="226"/>
        <end position="253"/>
    </location>
</feature>
<name>A0A2S0P830_9NEIS</name>
<dbReference type="GO" id="GO:0005886">
    <property type="term" value="C:plasma membrane"/>
    <property type="evidence" value="ECO:0007669"/>
    <property type="project" value="UniProtKB-SubCell"/>
</dbReference>
<evidence type="ECO:0000256" key="13">
    <source>
        <dbReference type="SAM" id="Phobius"/>
    </source>
</evidence>
<evidence type="ECO:0000256" key="9">
    <source>
        <dbReference type="ARBA" id="ARBA00022989"/>
    </source>
</evidence>
<evidence type="ECO:0000256" key="8">
    <source>
        <dbReference type="ARBA" id="ARBA00022692"/>
    </source>
</evidence>
<keyword evidence="6 12" id="KW-0997">Cell inner membrane</keyword>
<evidence type="ECO:0000256" key="3">
    <source>
        <dbReference type="ARBA" id="ARBA00011160"/>
    </source>
</evidence>
<dbReference type="PIRSF" id="PIRSF003097">
    <property type="entry name" value="FtsX"/>
    <property type="match status" value="1"/>
</dbReference>
<feature type="transmembrane region" description="Helical" evidence="13">
    <location>
        <begin position="24"/>
        <end position="44"/>
    </location>
</feature>
<dbReference type="InterPro" id="IPR040690">
    <property type="entry name" value="FtsX_ECD"/>
</dbReference>
<evidence type="ECO:0000256" key="11">
    <source>
        <dbReference type="ARBA" id="ARBA00023306"/>
    </source>
</evidence>
<evidence type="ECO:0000259" key="14">
    <source>
        <dbReference type="Pfam" id="PF02687"/>
    </source>
</evidence>
<feature type="transmembrane region" description="Helical" evidence="13">
    <location>
        <begin position="273"/>
        <end position="292"/>
    </location>
</feature>
<keyword evidence="8 13" id="KW-0812">Transmembrane</keyword>
<dbReference type="Pfam" id="PF18075">
    <property type="entry name" value="FtsX_ECD"/>
    <property type="match status" value="1"/>
</dbReference>
<dbReference type="GO" id="GO:0032153">
    <property type="term" value="C:cell division site"/>
    <property type="evidence" value="ECO:0007669"/>
    <property type="project" value="TreeGrafter"/>
</dbReference>
<sequence>MKHSLILNWQSARRALTGFFRQPFGNLLTLLLLAVALSLPLGLYQTVKGLSAWAGQLTSVPQMTLFMELSADTADVKAVEAALKQHPGVASIEFVGRDTALKGLLARNGLDGMQDGLGGNPLPDAFIVTPKDMPATQLEHLQRELSGLPLVELAQFDASWAHKLDAILTLGRQLLLGLGIVLAVALVLVTHNTIRLQVLARRDEIEVAKLIGATNGFIRRPFMYHALWQGIFAALIAWGLSAGFASMASPALGQIATLYGSQARLAPLDADEIAILIAASALLTMLGARLAVNHHLRQLTPH</sequence>
<dbReference type="EMBL" id="CP028519">
    <property type="protein sequence ID" value="AVY93491.1"/>
    <property type="molecule type" value="Genomic_DNA"/>
</dbReference>
<dbReference type="Pfam" id="PF02687">
    <property type="entry name" value="FtsX"/>
    <property type="match status" value="1"/>
</dbReference>
<dbReference type="STRING" id="1122240.GCA_000620105_01072"/>
<evidence type="ECO:0000256" key="7">
    <source>
        <dbReference type="ARBA" id="ARBA00022618"/>
    </source>
</evidence>
<dbReference type="InterPro" id="IPR004513">
    <property type="entry name" value="FtsX"/>
</dbReference>
<protein>
    <recommendedName>
        <fullName evidence="4 12">Cell division protein FtsX</fullName>
    </recommendedName>
</protein>
<dbReference type="PANTHER" id="PTHR47755:SF1">
    <property type="entry name" value="CELL DIVISION PROTEIN FTSX"/>
    <property type="match status" value="1"/>
</dbReference>
<evidence type="ECO:0000256" key="2">
    <source>
        <dbReference type="ARBA" id="ARBA00007379"/>
    </source>
</evidence>
<organism evidence="16 17">
    <name type="scientific">Microvirgula aerodenitrificans</name>
    <dbReference type="NCBI Taxonomy" id="57480"/>
    <lineage>
        <taxon>Bacteria</taxon>
        <taxon>Pseudomonadati</taxon>
        <taxon>Pseudomonadota</taxon>
        <taxon>Betaproteobacteria</taxon>
        <taxon>Neisseriales</taxon>
        <taxon>Aquaspirillaceae</taxon>
        <taxon>Microvirgula</taxon>
    </lineage>
</organism>
<dbReference type="PANTHER" id="PTHR47755">
    <property type="entry name" value="CELL DIVISION PROTEIN FTSX"/>
    <property type="match status" value="1"/>
</dbReference>
<dbReference type="GO" id="GO:0051301">
    <property type="term" value="P:cell division"/>
    <property type="evidence" value="ECO:0007669"/>
    <property type="project" value="UniProtKB-KW"/>
</dbReference>
<proteinExistence type="inferred from homology"/>
<dbReference type="Gene3D" id="3.30.70.3040">
    <property type="match status" value="1"/>
</dbReference>
<dbReference type="OrthoDB" id="9813411at2"/>
<feature type="transmembrane region" description="Helical" evidence="13">
    <location>
        <begin position="174"/>
        <end position="194"/>
    </location>
</feature>
<evidence type="ECO:0000313" key="17">
    <source>
        <dbReference type="Proteomes" id="UP000244173"/>
    </source>
</evidence>
<gene>
    <name evidence="16" type="ORF">DAI18_05100</name>
</gene>
<keyword evidence="10 12" id="KW-0472">Membrane</keyword>
<feature type="domain" description="ABC3 transporter permease C-terminal" evidence="14">
    <location>
        <begin position="179"/>
        <end position="290"/>
    </location>
</feature>
<keyword evidence="9 13" id="KW-1133">Transmembrane helix</keyword>
<reference evidence="16 17" key="1">
    <citation type="submission" date="2018-04" db="EMBL/GenBank/DDBJ databases">
        <title>Denitrifier Microvirgula.</title>
        <authorList>
            <person name="Anderson E."/>
            <person name="Jang J."/>
            <person name="Ishii S."/>
        </authorList>
    </citation>
    <scope>NUCLEOTIDE SEQUENCE [LARGE SCALE GENOMIC DNA]</scope>
    <source>
        <strain evidence="16 17">BE2.4</strain>
    </source>
</reference>
<evidence type="ECO:0000259" key="15">
    <source>
        <dbReference type="Pfam" id="PF18075"/>
    </source>
</evidence>
<dbReference type="NCBIfam" id="TIGR00439">
    <property type="entry name" value="FtsX_Gneg"/>
    <property type="match status" value="1"/>
</dbReference>
<dbReference type="RefSeq" id="WP_028498462.1">
    <property type="nucleotide sequence ID" value="NZ_CALFSO010000059.1"/>
</dbReference>
<evidence type="ECO:0000256" key="6">
    <source>
        <dbReference type="ARBA" id="ARBA00022519"/>
    </source>
</evidence>
<evidence type="ECO:0000313" key="16">
    <source>
        <dbReference type="EMBL" id="AVY93491.1"/>
    </source>
</evidence>